<organism evidence="1 2">
    <name type="scientific">Lysinibacillus pakistanensis</name>
    <dbReference type="NCBI Taxonomy" id="759811"/>
    <lineage>
        <taxon>Bacteria</taxon>
        <taxon>Bacillati</taxon>
        <taxon>Bacillota</taxon>
        <taxon>Bacilli</taxon>
        <taxon>Bacillales</taxon>
        <taxon>Bacillaceae</taxon>
        <taxon>Lysinibacillus</taxon>
    </lineage>
</organism>
<sequence length="102" mass="12263">MNVRNEWRIYTQKFENFLQSPNMRLREEIRNAVQRLHKAYKQEFIVGEEVIFVGEIYIVLGFDNKKKTYEIIRSKKSSKSRPRIVHWASLTAKNGEEQLTLF</sequence>
<reference evidence="1 2" key="1">
    <citation type="submission" date="2019-11" db="EMBL/GenBank/DDBJ databases">
        <title>Whole Genome Sequencing and Comparative Genomic Analyses of Lysinibacillus pakistanensis LZH-9, a Halotolerant Strain with Excellent COD Removal Capability.</title>
        <authorList>
            <person name="Zhou H."/>
        </authorList>
    </citation>
    <scope>NUCLEOTIDE SEQUENCE [LARGE SCALE GENOMIC DNA]</scope>
    <source>
        <strain evidence="1 2">LZH-9</strain>
    </source>
</reference>
<keyword evidence="2" id="KW-1185">Reference proteome</keyword>
<protein>
    <submittedName>
        <fullName evidence="1">Uncharacterized protein</fullName>
    </submittedName>
</protein>
<accession>A0ABX6DEZ6</accession>
<dbReference type="Proteomes" id="UP000373269">
    <property type="component" value="Chromosome"/>
</dbReference>
<dbReference type="RefSeq" id="WP_369595740.1">
    <property type="nucleotide sequence ID" value="NZ_CP045835.1"/>
</dbReference>
<gene>
    <name evidence="1" type="ORF">GDS87_11765</name>
</gene>
<name>A0ABX6DEZ6_9BACI</name>
<dbReference type="EMBL" id="CP045835">
    <property type="protein sequence ID" value="QGG51584.1"/>
    <property type="molecule type" value="Genomic_DNA"/>
</dbReference>
<proteinExistence type="predicted"/>
<evidence type="ECO:0000313" key="1">
    <source>
        <dbReference type="EMBL" id="QGG51584.1"/>
    </source>
</evidence>
<evidence type="ECO:0000313" key="2">
    <source>
        <dbReference type="Proteomes" id="UP000373269"/>
    </source>
</evidence>